<dbReference type="PANTHER" id="PTHR38011:SF11">
    <property type="entry name" value="2,5-DIAMINO-6-RIBOSYLAMINO-4(3H)-PYRIMIDINONE 5'-PHOSPHATE REDUCTASE"/>
    <property type="match status" value="1"/>
</dbReference>
<dbReference type="EMBL" id="JBHSRS010000018">
    <property type="protein sequence ID" value="MFC6281868.1"/>
    <property type="molecule type" value="Genomic_DNA"/>
</dbReference>
<evidence type="ECO:0000259" key="1">
    <source>
        <dbReference type="Pfam" id="PF01872"/>
    </source>
</evidence>
<gene>
    <name evidence="2" type="ORF">ACFQND_11550</name>
</gene>
<name>A0ABW1TX65_9BURK</name>
<accession>A0ABW1TX65</accession>
<evidence type="ECO:0000313" key="3">
    <source>
        <dbReference type="Proteomes" id="UP001596270"/>
    </source>
</evidence>
<reference evidence="3" key="1">
    <citation type="journal article" date="2019" name="Int. J. Syst. Evol. Microbiol.">
        <title>The Global Catalogue of Microorganisms (GCM) 10K type strain sequencing project: providing services to taxonomists for standard genome sequencing and annotation.</title>
        <authorList>
            <consortium name="The Broad Institute Genomics Platform"/>
            <consortium name="The Broad Institute Genome Sequencing Center for Infectious Disease"/>
            <person name="Wu L."/>
            <person name="Ma J."/>
        </authorList>
    </citation>
    <scope>NUCLEOTIDE SEQUENCE [LARGE SCALE GENOMIC DNA]</scope>
    <source>
        <strain evidence="3">CCUG 39402</strain>
    </source>
</reference>
<organism evidence="2 3">
    <name type="scientific">Polaromonas aquatica</name>
    <dbReference type="NCBI Taxonomy" id="332657"/>
    <lineage>
        <taxon>Bacteria</taxon>
        <taxon>Pseudomonadati</taxon>
        <taxon>Pseudomonadota</taxon>
        <taxon>Betaproteobacteria</taxon>
        <taxon>Burkholderiales</taxon>
        <taxon>Comamonadaceae</taxon>
        <taxon>Polaromonas</taxon>
    </lineage>
</organism>
<dbReference type="InterPro" id="IPR002734">
    <property type="entry name" value="RibDG_C"/>
</dbReference>
<comment type="caution">
    <text evidence="2">The sequence shown here is derived from an EMBL/GenBank/DDBJ whole genome shotgun (WGS) entry which is preliminary data.</text>
</comment>
<evidence type="ECO:0000313" key="2">
    <source>
        <dbReference type="EMBL" id="MFC6281868.1"/>
    </source>
</evidence>
<dbReference type="InterPro" id="IPR050765">
    <property type="entry name" value="Riboflavin_Biosynth_HTPR"/>
</dbReference>
<dbReference type="InterPro" id="IPR024072">
    <property type="entry name" value="DHFR-like_dom_sf"/>
</dbReference>
<dbReference type="PANTHER" id="PTHR38011">
    <property type="entry name" value="DIHYDROFOLATE REDUCTASE FAMILY PROTEIN (AFU_ORTHOLOGUE AFUA_8G06820)"/>
    <property type="match status" value="1"/>
</dbReference>
<dbReference type="RefSeq" id="WP_371438533.1">
    <property type="nucleotide sequence ID" value="NZ_JBHSRS010000018.1"/>
</dbReference>
<proteinExistence type="predicted"/>
<dbReference type="Proteomes" id="UP001596270">
    <property type="component" value="Unassembled WGS sequence"/>
</dbReference>
<dbReference type="Gene3D" id="3.40.430.10">
    <property type="entry name" value="Dihydrofolate Reductase, subunit A"/>
    <property type="match status" value="1"/>
</dbReference>
<protein>
    <submittedName>
        <fullName evidence="2">Dihydrofolate reductase family protein</fullName>
    </submittedName>
</protein>
<dbReference type="SUPFAM" id="SSF53597">
    <property type="entry name" value="Dihydrofolate reductase-like"/>
    <property type="match status" value="1"/>
</dbReference>
<keyword evidence="3" id="KW-1185">Reference proteome</keyword>
<dbReference type="Pfam" id="PF01872">
    <property type="entry name" value="RibD_C"/>
    <property type="match status" value="1"/>
</dbReference>
<feature type="domain" description="Bacterial bifunctional deaminase-reductase C-terminal" evidence="1">
    <location>
        <begin position="8"/>
        <end position="169"/>
    </location>
</feature>
<sequence length="183" mass="19711">MKARTSIFIATSLDGYISRPDGSIDWLNDANAAVPPGEDCGYAQFMSTIDTIVMGRNTFEQVLTFDPWPFDGKKLVVMSSRPVAIPAHLAATVSASSETPEALVARLTAQGCLHLYIDGGKTIQSFLAANLVDDITVTTIPVLIGAGRPLFGALPDDRKLKLLSSKSYPFGFVQNTYRVEPDA</sequence>